<gene>
    <name evidence="1" type="primary">69</name>
    <name evidence="1" type="ORF">PATIENCE_69</name>
</gene>
<name>G1JWI0_9CAUD</name>
<keyword evidence="2" id="KW-1185">Reference proteome</keyword>
<organism evidence="1 2">
    <name type="scientific">Mycobacterium phage Patience</name>
    <dbReference type="NCBI Taxonomy" id="1074308"/>
    <lineage>
        <taxon>Viruses</taxon>
        <taxon>Duplodnaviria</taxon>
        <taxon>Heunggongvirae</taxon>
        <taxon>Uroviricota</taxon>
        <taxon>Caudoviricetes</taxon>
        <taxon>Patiencevirus</taxon>
        <taxon>Patiencevirus patience</taxon>
    </lineage>
</organism>
<dbReference type="EMBL" id="JN412589">
    <property type="protein sequence ID" value="AEL97978.1"/>
    <property type="molecule type" value="Genomic_DNA"/>
</dbReference>
<reference evidence="1 2" key="1">
    <citation type="journal article" date="2012" name="J. Virol.">
        <title>Complete Genome Sequences of 138 Mycobacteriophages.</title>
        <authorList>
            <consortium name="the Science Education Alliance Phage Hunters Advancing Genomics and Evolutionary Science Program"/>
            <consortium name="the KwaZulu-Natal Research Institute for Tuberculosis and HIV Mycobacterial Genetics Course Students"/>
            <consortium name="the Phage Hunters Integrating Research and Education Program"/>
            <person name="Hatfull G.F."/>
        </authorList>
    </citation>
    <scope>NUCLEOTIDE SEQUENCE [LARGE SCALE GENOMIC DNA]</scope>
</reference>
<dbReference type="RefSeq" id="YP_009012209.1">
    <property type="nucleotide sequence ID" value="NC_023691.1"/>
</dbReference>
<accession>G1JWI0</accession>
<evidence type="ECO:0000313" key="2">
    <source>
        <dbReference type="Proteomes" id="UP000000694"/>
    </source>
</evidence>
<dbReference type="KEGG" id="vg:18559584"/>
<evidence type="ECO:0000313" key="1">
    <source>
        <dbReference type="EMBL" id="AEL97978.1"/>
    </source>
</evidence>
<dbReference type="Proteomes" id="UP000000694">
    <property type="component" value="Segment"/>
</dbReference>
<proteinExistence type="predicted"/>
<protein>
    <submittedName>
        <fullName evidence="1">Uncharacterized protein</fullName>
    </submittedName>
</protein>
<sequence length="67" mass="7846">MAKKNKASTYVRLLEEGDKFYSNDYVDVYLVKRVEVNDETGMVKVFVQGRHRAFVFGMNDRVNLCNH</sequence>
<dbReference type="GeneID" id="18559584"/>